<feature type="region of interest" description="Disordered" evidence="1">
    <location>
        <begin position="268"/>
        <end position="289"/>
    </location>
</feature>
<reference evidence="3" key="1">
    <citation type="submission" date="2021-05" db="EMBL/GenBank/DDBJ databases">
        <authorList>
            <person name="Pietrasiak N."/>
            <person name="Ward R."/>
            <person name="Stajich J.E."/>
            <person name="Kurbessoian T."/>
        </authorList>
    </citation>
    <scope>NUCLEOTIDE SEQUENCE</scope>
    <source>
        <strain evidence="3">CPER-KK1</strain>
    </source>
</reference>
<feature type="compositionally biased region" description="Polar residues" evidence="1">
    <location>
        <begin position="268"/>
        <end position="282"/>
    </location>
</feature>
<dbReference type="InterPro" id="IPR035897">
    <property type="entry name" value="Toll_tir_struct_dom_sf"/>
</dbReference>
<dbReference type="Proteomes" id="UP000753908">
    <property type="component" value="Unassembled WGS sequence"/>
</dbReference>
<sequence length="659" mass="74978">MNVEEALEFADKLIYSQTAKHLNDLERAIFLGSWQGHTYEKMYPLNPEYVEKDVGYKLWKKLSMVLGEKVTKKNFRGALERALKQQQSQLGESPPQLADSPEERFEVATKRVFISHRSHEPELSLAAHLCNAINASGNQAYIASVGAMSSERSQLGKDWLSQSDSAFEECDYFLLLLSPQAAVSEMVLEELRRAKELRDSRRTNKPVVLPIRVNCPLNAPLNHDLRSYLQGIKQREWTSAADTPTIVQDVLNLLLRNREDIGSNEELITSTNTDEPGNSEIFSPTSYSPLPTPLPVAEPELPSGQVRLASAFYVERVPFEAQCYKEISQPGALIRIKAPRQMGKTSLMARILYQAKELGYRTVPLSFQHADAAVFTNLNELLQWFCARITRKLRLRYQVDEYWTDTYGSKDNCTIYFEDCLLSESEQPLVLGLDEVDRVFQYPKIADDFFGLLRAWYENAGYGDQDSGLWEKFRLVVVHSTEVYIPLNVNQSPFNVGLPIELPEFTSEQVQDLTQRHGLAWNTAQIEQLMSIVGGHPYLVRVALYHMATGQITLEQLLQVAPTEAGLYGDHLRRHLWTLQQHPKLAAAFAKVVTTSEPVELESVQAFKLHSMGLVQLQGNYVTPRFDLYRQYFRDRSLEGESEGITTTSYECHSHNSEK</sequence>
<name>A0A951U9H3_9CYAN</name>
<comment type="caution">
    <text evidence="3">The sequence shown here is derived from an EMBL/GenBank/DDBJ whole genome shotgun (WGS) entry which is preliminary data.</text>
</comment>
<dbReference type="GO" id="GO:0007165">
    <property type="term" value="P:signal transduction"/>
    <property type="evidence" value="ECO:0007669"/>
    <property type="project" value="InterPro"/>
</dbReference>
<evidence type="ECO:0000256" key="1">
    <source>
        <dbReference type="SAM" id="MobiDB-lite"/>
    </source>
</evidence>
<feature type="domain" description="TIR" evidence="2">
    <location>
        <begin position="108"/>
        <end position="254"/>
    </location>
</feature>
<reference evidence="3" key="2">
    <citation type="journal article" date="2022" name="Microbiol. Resour. Announc.">
        <title>Metagenome Sequencing to Explore Phylogenomics of Terrestrial Cyanobacteria.</title>
        <authorList>
            <person name="Ward R.D."/>
            <person name="Stajich J.E."/>
            <person name="Johansen J.R."/>
            <person name="Huntemann M."/>
            <person name="Clum A."/>
            <person name="Foster B."/>
            <person name="Foster B."/>
            <person name="Roux S."/>
            <person name="Palaniappan K."/>
            <person name="Varghese N."/>
            <person name="Mukherjee S."/>
            <person name="Reddy T.B.K."/>
            <person name="Daum C."/>
            <person name="Copeland A."/>
            <person name="Chen I.A."/>
            <person name="Ivanova N.N."/>
            <person name="Kyrpides N.C."/>
            <person name="Shapiro N."/>
            <person name="Eloe-Fadrosh E.A."/>
            <person name="Pietrasiak N."/>
        </authorList>
    </citation>
    <scope>NUCLEOTIDE SEQUENCE</scope>
    <source>
        <strain evidence="3">CPER-KK1</strain>
    </source>
</reference>
<gene>
    <name evidence="3" type="ORF">KME25_10670</name>
</gene>
<dbReference type="AlphaFoldDB" id="A0A951U9H3"/>
<dbReference type="Pfam" id="PF13676">
    <property type="entry name" value="TIR_2"/>
    <property type="match status" value="1"/>
</dbReference>
<dbReference type="InterPro" id="IPR058651">
    <property type="entry name" value="HTH_VMAP-M9"/>
</dbReference>
<dbReference type="Gene3D" id="3.40.50.10140">
    <property type="entry name" value="Toll/interleukin-1 receptor homology (TIR) domain"/>
    <property type="match status" value="1"/>
</dbReference>
<dbReference type="Pfam" id="PF14516">
    <property type="entry name" value="AAA_35"/>
    <property type="match status" value="1"/>
</dbReference>
<evidence type="ECO:0000313" key="4">
    <source>
        <dbReference type="Proteomes" id="UP000753908"/>
    </source>
</evidence>
<dbReference type="InterPro" id="IPR000157">
    <property type="entry name" value="TIR_dom"/>
</dbReference>
<evidence type="ECO:0000259" key="2">
    <source>
        <dbReference type="PROSITE" id="PS50104"/>
    </source>
</evidence>
<dbReference type="SUPFAM" id="SSF52540">
    <property type="entry name" value="P-loop containing nucleoside triphosphate hydrolases"/>
    <property type="match status" value="1"/>
</dbReference>
<dbReference type="PROSITE" id="PS50104">
    <property type="entry name" value="TIR"/>
    <property type="match status" value="1"/>
</dbReference>
<proteinExistence type="predicted"/>
<dbReference type="Gene3D" id="3.40.50.300">
    <property type="entry name" value="P-loop containing nucleotide triphosphate hydrolases"/>
    <property type="match status" value="1"/>
</dbReference>
<dbReference type="SUPFAM" id="SSF52200">
    <property type="entry name" value="Toll/Interleukin receptor TIR domain"/>
    <property type="match status" value="1"/>
</dbReference>
<accession>A0A951U9H3</accession>
<protein>
    <submittedName>
        <fullName evidence="3">AAA-like domain-containing protein</fullName>
    </submittedName>
</protein>
<dbReference type="EMBL" id="JAHHIF010000011">
    <property type="protein sequence ID" value="MBW4544890.1"/>
    <property type="molecule type" value="Genomic_DNA"/>
</dbReference>
<dbReference type="InterPro" id="IPR027417">
    <property type="entry name" value="P-loop_NTPase"/>
</dbReference>
<dbReference type="Pfam" id="PF26355">
    <property type="entry name" value="HTH_VMAP-M9"/>
    <property type="match status" value="1"/>
</dbReference>
<evidence type="ECO:0000313" key="3">
    <source>
        <dbReference type="EMBL" id="MBW4544890.1"/>
    </source>
</evidence>
<organism evidence="3 4">
    <name type="scientific">Symplocastrum torsivum CPER-KK1</name>
    <dbReference type="NCBI Taxonomy" id="450513"/>
    <lineage>
        <taxon>Bacteria</taxon>
        <taxon>Bacillati</taxon>
        <taxon>Cyanobacteriota</taxon>
        <taxon>Cyanophyceae</taxon>
        <taxon>Oscillatoriophycideae</taxon>
        <taxon>Oscillatoriales</taxon>
        <taxon>Microcoleaceae</taxon>
        <taxon>Symplocastrum</taxon>
    </lineage>
</organism>